<feature type="domain" description="Glutamate synthase alpha subunit C-terminal" evidence="1">
    <location>
        <begin position="18"/>
        <end position="180"/>
    </location>
</feature>
<evidence type="ECO:0000313" key="3">
    <source>
        <dbReference type="Proteomes" id="UP000322976"/>
    </source>
</evidence>
<dbReference type="AlphaFoldDB" id="A0A5D8QB85"/>
<name>A0A5D8QB85_9THEO</name>
<dbReference type="GO" id="GO:0016491">
    <property type="term" value="F:oxidoreductase activity"/>
    <property type="evidence" value="ECO:0007669"/>
    <property type="project" value="InterPro"/>
</dbReference>
<dbReference type="PANTHER" id="PTHR39673:SF5">
    <property type="entry name" value="TUNGSTEN-CONTAINING FORMYLMETHANOFURAN DEHYDROGENASE 2 SUBUNIT C"/>
    <property type="match status" value="1"/>
</dbReference>
<comment type="caution">
    <text evidence="2">The sequence shown here is derived from an EMBL/GenBank/DDBJ whole genome shotgun (WGS) entry which is preliminary data.</text>
</comment>
<proteinExistence type="predicted"/>
<protein>
    <recommendedName>
        <fullName evidence="1">Glutamate synthase alpha subunit C-terminal domain-containing protein</fullName>
    </recommendedName>
</protein>
<dbReference type="Gene3D" id="2.160.20.60">
    <property type="entry name" value="Glutamate synthase, alpha subunit, C-terminal domain"/>
    <property type="match status" value="1"/>
</dbReference>
<dbReference type="InterPro" id="IPR036485">
    <property type="entry name" value="Glu_synth_asu_C_sf"/>
</dbReference>
<dbReference type="PIRSF" id="PIRSF006519">
    <property type="entry name" value="GOGAT_dom3"/>
    <property type="match status" value="1"/>
</dbReference>
<dbReference type="PANTHER" id="PTHR39673">
    <property type="entry name" value="TUNGSTEN FORMYLMETHANOFURAN DEHYDROGENASE, SUBUNIT C (FWDC)"/>
    <property type="match status" value="1"/>
</dbReference>
<evidence type="ECO:0000259" key="1">
    <source>
        <dbReference type="Pfam" id="PF01493"/>
    </source>
</evidence>
<dbReference type="Proteomes" id="UP000322976">
    <property type="component" value="Unassembled WGS sequence"/>
</dbReference>
<organism evidence="2 3">
    <name type="scientific">Calorimonas adulescens</name>
    <dbReference type="NCBI Taxonomy" id="2606906"/>
    <lineage>
        <taxon>Bacteria</taxon>
        <taxon>Bacillati</taxon>
        <taxon>Bacillota</taxon>
        <taxon>Clostridia</taxon>
        <taxon>Thermoanaerobacterales</taxon>
        <taxon>Thermoanaerobacteraceae</taxon>
        <taxon>Calorimonas</taxon>
    </lineage>
</organism>
<accession>A0A5D8QB85</accession>
<dbReference type="SUPFAM" id="SSF69336">
    <property type="entry name" value="Alpha subunit of glutamate synthase, C-terminal domain"/>
    <property type="match status" value="1"/>
</dbReference>
<dbReference type="Pfam" id="PF01493">
    <property type="entry name" value="GXGXG"/>
    <property type="match status" value="1"/>
</dbReference>
<dbReference type="InterPro" id="IPR002489">
    <property type="entry name" value="Glu_synth_asu_C"/>
</dbReference>
<keyword evidence="3" id="KW-1185">Reference proteome</keyword>
<dbReference type="EMBL" id="VTPS01000024">
    <property type="protein sequence ID" value="TZE80783.1"/>
    <property type="molecule type" value="Genomic_DNA"/>
</dbReference>
<gene>
    <name evidence="2" type="ORF">FWJ32_12230</name>
</gene>
<sequence>MIVFGGKFMENRADNYNNIKKVNGERYIACGLKTGRITVEGIVGNDCAAFMDGAVMEIYGNAQDGLGNTMNNGYVIVHGHAGDIVGYSMRGGNIFIRDYAGYRIGIHMKEYKDRIPCIVIGETVGEFLGEYMAGGVIAVLNKNSKEDPAGDHIAPGMHGGVIYIKGKVAEYKLSPQIKTEVLNDYDISILNNLIYKYEEQFHLSLSRNYNEYIKIVPKNSRPYGKFFI</sequence>
<reference evidence="2 3" key="1">
    <citation type="submission" date="2019-08" db="EMBL/GenBank/DDBJ databases">
        <title>Calorimonas adulescens gen. nov., sp. nov., an anaerobic thermophilic bacterium from Sakhalin hot spring.</title>
        <authorList>
            <person name="Khomyakova M.A."/>
            <person name="Merkel A.Y."/>
            <person name="Novikov A."/>
            <person name="Bonch-Osmolovskaya E.A."/>
            <person name="Slobodkin A.I."/>
        </authorList>
    </citation>
    <scope>NUCLEOTIDE SEQUENCE [LARGE SCALE GENOMIC DNA]</scope>
    <source>
        <strain evidence="2 3">A05MB</strain>
    </source>
</reference>
<evidence type="ECO:0000313" key="2">
    <source>
        <dbReference type="EMBL" id="TZE80783.1"/>
    </source>
</evidence>
<dbReference type="InterPro" id="IPR012061">
    <property type="entry name" value="Glu_synth_lsu_3"/>
</dbReference>